<comment type="caution">
    <text evidence="1">The sequence shown here is derived from an EMBL/GenBank/DDBJ whole genome shotgun (WGS) entry which is preliminary data.</text>
</comment>
<proteinExistence type="predicted"/>
<sequence length="149" mass="16746">MTTRERQIAISGLTKCTADGKEDHLPAVQKIPVPEVLRITRAKLQGRIRYGNEPPLKYCQDSGNRIKVELSRYPAWFQRCHYLCKQLAQALMQMCVEAVKCDSSPCVIASQTVIKMMLRTTTCTIDVNIFLTALGFRGRDKLATPTATL</sequence>
<organism evidence="1 2">
    <name type="scientific">Pleurodeles waltl</name>
    <name type="common">Iberian ribbed newt</name>
    <dbReference type="NCBI Taxonomy" id="8319"/>
    <lineage>
        <taxon>Eukaryota</taxon>
        <taxon>Metazoa</taxon>
        <taxon>Chordata</taxon>
        <taxon>Craniata</taxon>
        <taxon>Vertebrata</taxon>
        <taxon>Euteleostomi</taxon>
        <taxon>Amphibia</taxon>
        <taxon>Batrachia</taxon>
        <taxon>Caudata</taxon>
        <taxon>Salamandroidea</taxon>
        <taxon>Salamandridae</taxon>
        <taxon>Pleurodelinae</taxon>
        <taxon>Pleurodeles</taxon>
    </lineage>
</organism>
<dbReference type="EMBL" id="JANPWB010000005">
    <property type="protein sequence ID" value="KAJ1184600.1"/>
    <property type="molecule type" value="Genomic_DNA"/>
</dbReference>
<keyword evidence="2" id="KW-1185">Reference proteome</keyword>
<reference evidence="1" key="1">
    <citation type="journal article" date="2022" name="bioRxiv">
        <title>Sequencing and chromosome-scale assembly of the giantPleurodeles waltlgenome.</title>
        <authorList>
            <person name="Brown T."/>
            <person name="Elewa A."/>
            <person name="Iarovenko S."/>
            <person name="Subramanian E."/>
            <person name="Araus A.J."/>
            <person name="Petzold A."/>
            <person name="Susuki M."/>
            <person name="Suzuki K.-i.T."/>
            <person name="Hayashi T."/>
            <person name="Toyoda A."/>
            <person name="Oliveira C."/>
            <person name="Osipova E."/>
            <person name="Leigh N.D."/>
            <person name="Simon A."/>
            <person name="Yun M.H."/>
        </authorList>
    </citation>
    <scope>NUCLEOTIDE SEQUENCE</scope>
    <source>
        <strain evidence="1">20211129_DDA</strain>
        <tissue evidence="1">Liver</tissue>
    </source>
</reference>
<accession>A0AAV7U6A9</accession>
<gene>
    <name evidence="1" type="ORF">NDU88_001404</name>
</gene>
<dbReference type="Proteomes" id="UP001066276">
    <property type="component" value="Chromosome 3_1"/>
</dbReference>
<protein>
    <submittedName>
        <fullName evidence="1">Uncharacterized protein</fullName>
    </submittedName>
</protein>
<name>A0AAV7U6A9_PLEWA</name>
<dbReference type="AlphaFoldDB" id="A0AAV7U6A9"/>
<evidence type="ECO:0000313" key="2">
    <source>
        <dbReference type="Proteomes" id="UP001066276"/>
    </source>
</evidence>
<evidence type="ECO:0000313" key="1">
    <source>
        <dbReference type="EMBL" id="KAJ1184600.1"/>
    </source>
</evidence>